<dbReference type="InterPro" id="IPR041677">
    <property type="entry name" value="DNA2/NAM7_AAA_11"/>
</dbReference>
<name>A0A2A2M451_9BILA</name>
<dbReference type="InterPro" id="IPR027417">
    <property type="entry name" value="P-loop_NTPase"/>
</dbReference>
<dbReference type="Gene3D" id="3.40.50.300">
    <property type="entry name" value="P-loop containing nucleotide triphosphate hydrolases"/>
    <property type="match status" value="1"/>
</dbReference>
<evidence type="ECO:0000256" key="4">
    <source>
        <dbReference type="ARBA" id="ARBA00022840"/>
    </source>
</evidence>
<dbReference type="PANTHER" id="PTHR43788:SF16">
    <property type="entry name" value="HELICASE WITH ZINC FINGER 2"/>
    <property type="match status" value="1"/>
</dbReference>
<dbReference type="InterPro" id="IPR050534">
    <property type="entry name" value="Coronavir_polyprotein_1ab"/>
</dbReference>
<keyword evidence="4" id="KW-0067">ATP-binding</keyword>
<gene>
    <name evidence="6" type="ORF">WR25_17377</name>
</gene>
<evidence type="ECO:0000313" key="6">
    <source>
        <dbReference type="EMBL" id="PAV93183.1"/>
    </source>
</evidence>
<keyword evidence="3" id="KW-0347">Helicase</keyword>
<dbReference type="GO" id="GO:0005524">
    <property type="term" value="F:ATP binding"/>
    <property type="evidence" value="ECO:0007669"/>
    <property type="project" value="UniProtKB-KW"/>
</dbReference>
<dbReference type="EMBL" id="LIAE01005646">
    <property type="protein sequence ID" value="PAV93183.1"/>
    <property type="molecule type" value="Genomic_DNA"/>
</dbReference>
<evidence type="ECO:0000259" key="5">
    <source>
        <dbReference type="Pfam" id="PF13086"/>
    </source>
</evidence>
<dbReference type="GO" id="GO:0016787">
    <property type="term" value="F:hydrolase activity"/>
    <property type="evidence" value="ECO:0007669"/>
    <property type="project" value="UniProtKB-KW"/>
</dbReference>
<keyword evidence="1" id="KW-0547">Nucleotide-binding</keyword>
<reference evidence="6 7" key="1">
    <citation type="journal article" date="2017" name="Curr. Biol.">
        <title>Genome architecture and evolution of a unichromosomal asexual nematode.</title>
        <authorList>
            <person name="Fradin H."/>
            <person name="Zegar C."/>
            <person name="Gutwein M."/>
            <person name="Lucas J."/>
            <person name="Kovtun M."/>
            <person name="Corcoran D."/>
            <person name="Baugh L.R."/>
            <person name="Kiontke K."/>
            <person name="Gunsalus K."/>
            <person name="Fitch D.H."/>
            <person name="Piano F."/>
        </authorList>
    </citation>
    <scope>NUCLEOTIDE SEQUENCE [LARGE SCALE GENOMIC DNA]</scope>
    <source>
        <strain evidence="6">PF1309</strain>
    </source>
</reference>
<organism evidence="6 7">
    <name type="scientific">Diploscapter pachys</name>
    <dbReference type="NCBI Taxonomy" id="2018661"/>
    <lineage>
        <taxon>Eukaryota</taxon>
        <taxon>Metazoa</taxon>
        <taxon>Ecdysozoa</taxon>
        <taxon>Nematoda</taxon>
        <taxon>Chromadorea</taxon>
        <taxon>Rhabditida</taxon>
        <taxon>Rhabditina</taxon>
        <taxon>Rhabditomorpha</taxon>
        <taxon>Rhabditoidea</taxon>
        <taxon>Rhabditidae</taxon>
        <taxon>Diploscapter</taxon>
    </lineage>
</organism>
<keyword evidence="7" id="KW-1185">Reference proteome</keyword>
<comment type="caution">
    <text evidence="6">The sequence shown here is derived from an EMBL/GenBank/DDBJ whole genome shotgun (WGS) entry which is preliminary data.</text>
</comment>
<proteinExistence type="predicted"/>
<dbReference type="AlphaFoldDB" id="A0A2A2M451"/>
<dbReference type="Proteomes" id="UP000218231">
    <property type="component" value="Unassembled WGS sequence"/>
</dbReference>
<evidence type="ECO:0000256" key="2">
    <source>
        <dbReference type="ARBA" id="ARBA00022801"/>
    </source>
</evidence>
<protein>
    <recommendedName>
        <fullName evidence="5">DNA2/NAM7 helicase helicase domain-containing protein</fullName>
    </recommendedName>
</protein>
<dbReference type="GO" id="GO:0043139">
    <property type="term" value="F:5'-3' DNA helicase activity"/>
    <property type="evidence" value="ECO:0007669"/>
    <property type="project" value="TreeGrafter"/>
</dbReference>
<sequence length="160" mass="17615">MAVTNRVSTIIGPPGTGKIVRVYAKRRQQLDNKLDKISLHELMNGEGNDAEFDHLRRESLVRQLSKKEQSDFKAASIRAQIAILRKHRVVVSTLSTTATEAISQLQPYALLIDEGAQCMIPEGLIAIATGAKKLTIFGDPHQLPPLIISRRVSLTSFSST</sequence>
<evidence type="ECO:0000256" key="1">
    <source>
        <dbReference type="ARBA" id="ARBA00022741"/>
    </source>
</evidence>
<keyword evidence="2" id="KW-0378">Hydrolase</keyword>
<evidence type="ECO:0000313" key="7">
    <source>
        <dbReference type="Proteomes" id="UP000218231"/>
    </source>
</evidence>
<evidence type="ECO:0000256" key="3">
    <source>
        <dbReference type="ARBA" id="ARBA00022806"/>
    </source>
</evidence>
<dbReference type="STRING" id="2018661.A0A2A2M451"/>
<dbReference type="OrthoDB" id="2285229at2759"/>
<dbReference type="SUPFAM" id="SSF52540">
    <property type="entry name" value="P-loop containing nucleoside triphosphate hydrolases"/>
    <property type="match status" value="1"/>
</dbReference>
<dbReference type="PANTHER" id="PTHR43788">
    <property type="entry name" value="DNA2/NAM7 HELICASE FAMILY MEMBER"/>
    <property type="match status" value="1"/>
</dbReference>
<accession>A0A2A2M451</accession>
<dbReference type="Pfam" id="PF13086">
    <property type="entry name" value="AAA_11"/>
    <property type="match status" value="1"/>
</dbReference>
<feature type="domain" description="DNA2/NAM7 helicase helicase" evidence="5">
    <location>
        <begin position="27"/>
        <end position="150"/>
    </location>
</feature>